<sequence>MEREMWQQSSTPDPVNLSYRISSLEYPIHNSSNYTSSAFSTSFLRQNDLYQQQYNCIFLCMVLLLPTLCYSNNYVSRTAYYTTPDGMGIPTGACGYGENGKDVNNGEVCAASKRLYKNGAACGACYQVRCKDKGLCSDEGTKVVVTDTGEGHGTDFILSYRAYAKLAKQPNMAQQLFAKGVVEVEYRRVSCKYGNLMLKIHEHSKYPHYLAIVVMNQGGATDILAVQVSFYHINKEETKEWISMRRVYGAVFDLSSPPSGELNVRFLTSAGAETKWVQSDKAVIPAEWKAGLLYIHSALLDMKIQVLSHISGATW</sequence>
<dbReference type="PANTHER" id="PTHR31692:SF66">
    <property type="entry name" value="EXPANSIN-LIKE B1"/>
    <property type="match status" value="1"/>
</dbReference>
<keyword evidence="2" id="KW-1185">Reference proteome</keyword>
<proteinExistence type="inferred from homology"/>
<dbReference type="AlphaFoldDB" id="A0A1S4BJR4"/>
<dbReference type="CDD" id="cd22277">
    <property type="entry name" value="DPBB_EXLB_N"/>
    <property type="match status" value="1"/>
</dbReference>
<protein>
    <submittedName>
        <fullName evidence="3">Expansin-like B1</fullName>
    </submittedName>
</protein>
<reference evidence="3" key="2">
    <citation type="submission" date="2025-08" db="UniProtKB">
        <authorList>
            <consortium name="RefSeq"/>
        </authorList>
    </citation>
    <scope>IDENTIFICATION</scope>
</reference>
<dbReference type="GO" id="GO:0009653">
    <property type="term" value="P:anatomical structure morphogenesis"/>
    <property type="evidence" value="ECO:0007669"/>
    <property type="project" value="UniProtKB-ARBA"/>
</dbReference>
<dbReference type="SMART" id="SM00837">
    <property type="entry name" value="DPBB_1"/>
    <property type="match status" value="1"/>
</dbReference>
<dbReference type="PROSITE" id="PS50842">
    <property type="entry name" value="EXPANSIN_EG45"/>
    <property type="match status" value="1"/>
</dbReference>
<dbReference type="Proteomes" id="UP000790787">
    <property type="component" value="Chromosome 8"/>
</dbReference>
<dbReference type="PROSITE" id="PS50843">
    <property type="entry name" value="EXPANSIN_CBD"/>
    <property type="match status" value="1"/>
</dbReference>
<accession>A0A1S4BJR4</accession>
<evidence type="ECO:0000313" key="2">
    <source>
        <dbReference type="Proteomes" id="UP000790787"/>
    </source>
</evidence>
<dbReference type="InterPro" id="IPR036749">
    <property type="entry name" value="Expansin_CBD_sf"/>
</dbReference>
<dbReference type="InterPro" id="IPR007117">
    <property type="entry name" value="Expansin_CBD"/>
</dbReference>
<comment type="similarity">
    <text evidence="1">Belongs to the expansin family.</text>
</comment>
<dbReference type="RefSeq" id="XP_016489130.1">
    <property type="nucleotide sequence ID" value="XM_016633644.1"/>
</dbReference>
<dbReference type="Gene3D" id="2.40.40.10">
    <property type="entry name" value="RlpA-like domain"/>
    <property type="match status" value="1"/>
</dbReference>
<organism evidence="2 3">
    <name type="scientific">Nicotiana tabacum</name>
    <name type="common">Common tobacco</name>
    <dbReference type="NCBI Taxonomy" id="4097"/>
    <lineage>
        <taxon>Eukaryota</taxon>
        <taxon>Viridiplantae</taxon>
        <taxon>Streptophyta</taxon>
        <taxon>Embryophyta</taxon>
        <taxon>Tracheophyta</taxon>
        <taxon>Spermatophyta</taxon>
        <taxon>Magnoliopsida</taxon>
        <taxon>eudicotyledons</taxon>
        <taxon>Gunneridae</taxon>
        <taxon>Pentapetalae</taxon>
        <taxon>asterids</taxon>
        <taxon>lamiids</taxon>
        <taxon>Solanales</taxon>
        <taxon>Solanaceae</taxon>
        <taxon>Nicotianoideae</taxon>
        <taxon>Nicotianeae</taxon>
        <taxon>Nicotiana</taxon>
    </lineage>
</organism>
<dbReference type="InterPro" id="IPR007112">
    <property type="entry name" value="Expansin/allergen_DPBB_dom"/>
</dbReference>
<dbReference type="Pfam" id="PF01357">
    <property type="entry name" value="Expansin_C"/>
    <property type="match status" value="1"/>
</dbReference>
<dbReference type="InterPro" id="IPR009009">
    <property type="entry name" value="RlpA-like_DPBB"/>
</dbReference>
<dbReference type="Pfam" id="PF03330">
    <property type="entry name" value="DPBB_1"/>
    <property type="match status" value="1"/>
</dbReference>
<evidence type="ECO:0000313" key="3">
    <source>
        <dbReference type="RefSeq" id="XP_016489130.1"/>
    </source>
</evidence>
<dbReference type="SUPFAM" id="SSF49590">
    <property type="entry name" value="PHL pollen allergen"/>
    <property type="match status" value="1"/>
</dbReference>
<dbReference type="PaxDb" id="4097-A0A1S4BJR4"/>
<dbReference type="OrthoDB" id="5823761at2759"/>
<dbReference type="InterPro" id="IPR036908">
    <property type="entry name" value="RlpA-like_sf"/>
</dbReference>
<evidence type="ECO:0000256" key="1">
    <source>
        <dbReference type="RuleBase" id="RU003460"/>
    </source>
</evidence>
<name>A0A1S4BJR4_TOBAC</name>
<gene>
    <name evidence="3" type="primary">LOC107809049</name>
</gene>
<reference evidence="2" key="1">
    <citation type="journal article" date="2014" name="Nat. Commun.">
        <title>The tobacco genome sequence and its comparison with those of tomato and potato.</title>
        <authorList>
            <person name="Sierro N."/>
            <person name="Battey J.N."/>
            <person name="Ouadi S."/>
            <person name="Bakaher N."/>
            <person name="Bovet L."/>
            <person name="Willig A."/>
            <person name="Goepfert S."/>
            <person name="Peitsch M.C."/>
            <person name="Ivanov N.V."/>
        </authorList>
    </citation>
    <scope>NUCLEOTIDE SEQUENCE [LARGE SCALE GENOMIC DNA]</scope>
</reference>
<dbReference type="PRINTS" id="PR01225">
    <property type="entry name" value="EXPANSNFAMLY"/>
</dbReference>
<dbReference type="InterPro" id="IPR007118">
    <property type="entry name" value="Expan_Lol_pI"/>
</dbReference>
<dbReference type="GeneID" id="107809049"/>
<dbReference type="KEGG" id="nta:107809049"/>
<dbReference type="GO" id="GO:0005576">
    <property type="term" value="C:extracellular region"/>
    <property type="evidence" value="ECO:0007669"/>
    <property type="project" value="InterPro"/>
</dbReference>
<dbReference type="Gene3D" id="2.60.40.760">
    <property type="entry name" value="Expansin, cellulose-binding-like domain"/>
    <property type="match status" value="1"/>
</dbReference>
<dbReference type="SUPFAM" id="SSF50685">
    <property type="entry name" value="Barwin-like endoglucanases"/>
    <property type="match status" value="1"/>
</dbReference>
<dbReference type="PANTHER" id="PTHR31692">
    <property type="entry name" value="EXPANSIN-B3"/>
    <property type="match status" value="1"/>
</dbReference>
<dbReference type="SMR" id="A0A1S4BJR4"/>